<proteinExistence type="inferred from homology"/>
<dbReference type="InterPro" id="IPR053925">
    <property type="entry name" value="RecX_HTH_3rd"/>
</dbReference>
<keyword evidence="4 5" id="KW-0963">Cytoplasm</keyword>
<evidence type="ECO:0000259" key="6">
    <source>
        <dbReference type="Pfam" id="PF02631"/>
    </source>
</evidence>
<accession>A0A955EBK1</accession>
<evidence type="ECO:0000256" key="4">
    <source>
        <dbReference type="ARBA" id="ARBA00022490"/>
    </source>
</evidence>
<dbReference type="GO" id="GO:0006282">
    <property type="term" value="P:regulation of DNA repair"/>
    <property type="evidence" value="ECO:0007669"/>
    <property type="project" value="UniProtKB-UniRule"/>
</dbReference>
<evidence type="ECO:0000256" key="3">
    <source>
        <dbReference type="ARBA" id="ARBA00018111"/>
    </source>
</evidence>
<comment type="caution">
    <text evidence="8">The sequence shown here is derived from an EMBL/GenBank/DDBJ whole genome shotgun (WGS) entry which is preliminary data.</text>
</comment>
<name>A0A955EBK1_UNCKA</name>
<reference evidence="8" key="1">
    <citation type="submission" date="2020-04" db="EMBL/GenBank/DDBJ databases">
        <authorList>
            <person name="Zhang T."/>
        </authorList>
    </citation>
    <scope>NUCLEOTIDE SEQUENCE</scope>
    <source>
        <strain evidence="8">HKST-UBA79</strain>
    </source>
</reference>
<dbReference type="AlphaFoldDB" id="A0A955EBK1"/>
<dbReference type="HAMAP" id="MF_01114">
    <property type="entry name" value="RecX"/>
    <property type="match status" value="1"/>
</dbReference>
<dbReference type="InterPro" id="IPR053924">
    <property type="entry name" value="RecX_HTH_2nd"/>
</dbReference>
<dbReference type="Proteomes" id="UP000740557">
    <property type="component" value="Unassembled WGS sequence"/>
</dbReference>
<dbReference type="InterPro" id="IPR003783">
    <property type="entry name" value="Regulatory_RecX"/>
</dbReference>
<dbReference type="Pfam" id="PF02631">
    <property type="entry name" value="RecX_HTH2"/>
    <property type="match status" value="1"/>
</dbReference>
<dbReference type="InterPro" id="IPR036388">
    <property type="entry name" value="WH-like_DNA-bd_sf"/>
</dbReference>
<comment type="subcellular location">
    <subcellularLocation>
        <location evidence="1 5">Cytoplasm</location>
    </subcellularLocation>
</comment>
<sequence>MNNSRDSIKSKLLQYAYGILVSRDLPYKTVQDKLKKKCANYSDLEFSAEDLVQEIMSELVIAKYVDDFRYATSFINSKYSSTQPIGMSKIKQQLRLKGINSDVISQAFDLIEDAIPNDALRFLIQKRTKGKTLDYEQKQKLYKYLMSRGFSFSAIQREVDSITLLK</sequence>
<feature type="domain" description="RecX third three-helical" evidence="7">
    <location>
        <begin position="118"/>
        <end position="157"/>
    </location>
</feature>
<dbReference type="PANTHER" id="PTHR33602:SF1">
    <property type="entry name" value="REGULATORY PROTEIN RECX FAMILY PROTEIN"/>
    <property type="match status" value="1"/>
</dbReference>
<evidence type="ECO:0000256" key="1">
    <source>
        <dbReference type="ARBA" id="ARBA00004496"/>
    </source>
</evidence>
<evidence type="ECO:0000256" key="2">
    <source>
        <dbReference type="ARBA" id="ARBA00009695"/>
    </source>
</evidence>
<dbReference type="Gene3D" id="1.10.10.10">
    <property type="entry name" value="Winged helix-like DNA-binding domain superfamily/Winged helix DNA-binding domain"/>
    <property type="match status" value="2"/>
</dbReference>
<comment type="function">
    <text evidence="5">Modulates RecA activity.</text>
</comment>
<protein>
    <recommendedName>
        <fullName evidence="3 5">Regulatory protein RecX</fullName>
    </recommendedName>
</protein>
<feature type="domain" description="RecX second three-helical" evidence="6">
    <location>
        <begin position="66"/>
        <end position="107"/>
    </location>
</feature>
<dbReference type="PANTHER" id="PTHR33602">
    <property type="entry name" value="REGULATORY PROTEIN RECX FAMILY PROTEIN"/>
    <property type="match status" value="1"/>
</dbReference>
<comment type="similarity">
    <text evidence="2 5">Belongs to the RecX family.</text>
</comment>
<evidence type="ECO:0000313" key="9">
    <source>
        <dbReference type="Proteomes" id="UP000740557"/>
    </source>
</evidence>
<evidence type="ECO:0000256" key="5">
    <source>
        <dbReference type="HAMAP-Rule" id="MF_01114"/>
    </source>
</evidence>
<evidence type="ECO:0000313" key="8">
    <source>
        <dbReference type="EMBL" id="MCA9308459.1"/>
    </source>
</evidence>
<evidence type="ECO:0000259" key="7">
    <source>
        <dbReference type="Pfam" id="PF21981"/>
    </source>
</evidence>
<dbReference type="Pfam" id="PF21981">
    <property type="entry name" value="RecX_HTH3"/>
    <property type="match status" value="1"/>
</dbReference>
<dbReference type="EMBL" id="JAGQNX010000089">
    <property type="protein sequence ID" value="MCA9308459.1"/>
    <property type="molecule type" value="Genomic_DNA"/>
</dbReference>
<reference evidence="8" key="2">
    <citation type="journal article" date="2021" name="Microbiome">
        <title>Successional dynamics and alternative stable states in a saline activated sludge microbial community over 9 years.</title>
        <authorList>
            <person name="Wang Y."/>
            <person name="Ye J."/>
            <person name="Ju F."/>
            <person name="Liu L."/>
            <person name="Boyd J.A."/>
            <person name="Deng Y."/>
            <person name="Parks D.H."/>
            <person name="Jiang X."/>
            <person name="Yin X."/>
            <person name="Woodcroft B.J."/>
            <person name="Tyson G.W."/>
            <person name="Hugenholtz P."/>
            <person name="Polz M.F."/>
            <person name="Zhang T."/>
        </authorList>
    </citation>
    <scope>NUCLEOTIDE SEQUENCE</scope>
    <source>
        <strain evidence="8">HKST-UBA79</strain>
    </source>
</reference>
<gene>
    <name evidence="5" type="primary">recX</name>
    <name evidence="8" type="ORF">KC980_03025</name>
</gene>
<dbReference type="GO" id="GO:0005737">
    <property type="term" value="C:cytoplasm"/>
    <property type="evidence" value="ECO:0007669"/>
    <property type="project" value="UniProtKB-SubCell"/>
</dbReference>
<organism evidence="8 9">
    <name type="scientific">candidate division WWE3 bacterium</name>
    <dbReference type="NCBI Taxonomy" id="2053526"/>
    <lineage>
        <taxon>Bacteria</taxon>
        <taxon>Katanobacteria</taxon>
    </lineage>
</organism>